<dbReference type="RefSeq" id="WP_126908520.1">
    <property type="nucleotide sequence ID" value="NZ_ML133753.1"/>
</dbReference>
<reference evidence="3 4" key="1">
    <citation type="submission" date="2018-11" db="EMBL/GenBank/DDBJ databases">
        <title>Rhizobium chutanense sp. nov., isolated from root nodules of Phaseolus vulgaris in China.</title>
        <authorList>
            <person name="Huo Y."/>
        </authorList>
    </citation>
    <scope>NUCLEOTIDE SEQUENCE [LARGE SCALE GENOMIC DNA]</scope>
    <source>
        <strain evidence="3 4">C16</strain>
    </source>
</reference>
<comment type="caution">
    <text evidence="3">The sequence shown here is derived from an EMBL/GenBank/DDBJ whole genome shotgun (WGS) entry which is preliminary data.</text>
</comment>
<feature type="domain" description="Transposase IS110-like N-terminal" evidence="1">
    <location>
        <begin position="18"/>
        <end position="163"/>
    </location>
</feature>
<evidence type="ECO:0000313" key="4">
    <source>
        <dbReference type="Proteomes" id="UP000278081"/>
    </source>
</evidence>
<protein>
    <submittedName>
        <fullName evidence="3">IS110 family transposase</fullName>
    </submittedName>
</protein>
<dbReference type="NCBIfam" id="NF033542">
    <property type="entry name" value="transpos_IS110"/>
    <property type="match status" value="1"/>
</dbReference>
<dbReference type="GO" id="GO:0004803">
    <property type="term" value="F:transposase activity"/>
    <property type="evidence" value="ECO:0007669"/>
    <property type="project" value="InterPro"/>
</dbReference>
<dbReference type="Proteomes" id="UP000278081">
    <property type="component" value="Unassembled WGS sequence"/>
</dbReference>
<accession>A0A3S0SYB0</accession>
<evidence type="ECO:0000259" key="2">
    <source>
        <dbReference type="Pfam" id="PF02371"/>
    </source>
</evidence>
<dbReference type="InterPro" id="IPR047650">
    <property type="entry name" value="Transpos_IS110"/>
</dbReference>
<dbReference type="InterPro" id="IPR002525">
    <property type="entry name" value="Transp_IS110-like_N"/>
</dbReference>
<name>A0A3S0SYB0_9HYPH</name>
<dbReference type="GO" id="GO:0003677">
    <property type="term" value="F:DNA binding"/>
    <property type="evidence" value="ECO:0007669"/>
    <property type="project" value="InterPro"/>
</dbReference>
<sequence>MQGKVSSERTAMATVYVGIDVCKEWLDIHLHPLGRSFRVTNDTVGLRRLKRELDALGQTQCQGLHIVMEATGKWHRAVLRSLHADGFYVSVVDPLRARLFAKACGVLAKTDRLDARLLAIMGEALKPAQTPPPDQALEDLQELVNARSAASGERTALSNRMKTAGTAFLRKELSRRLAALDTHIARLDAEIERRICADPALCHRRDILISIPGIGAVTAASLITGLCELGACSGKQAAMLAGLAPIACESGDRAGHRAIKGGRLAPRNAIYMAALSASRHNPDLARFAQRLKKAGKPNKVVLVAVMRKLIVLANTLITQNRIWTPNPP</sequence>
<proteinExistence type="predicted"/>
<dbReference type="AlphaFoldDB" id="A0A3S0SYB0"/>
<feature type="domain" description="Transposase IS116/IS110/IS902 C-terminal" evidence="2">
    <location>
        <begin position="206"/>
        <end position="287"/>
    </location>
</feature>
<evidence type="ECO:0000313" key="3">
    <source>
        <dbReference type="EMBL" id="RUM07504.1"/>
    </source>
</evidence>
<evidence type="ECO:0000259" key="1">
    <source>
        <dbReference type="Pfam" id="PF01548"/>
    </source>
</evidence>
<dbReference type="PANTHER" id="PTHR33055:SF13">
    <property type="entry name" value="TRANSPOSASE"/>
    <property type="match status" value="1"/>
</dbReference>
<dbReference type="OrthoDB" id="8261795at2"/>
<gene>
    <name evidence="3" type="ORF">EFR84_08440</name>
</gene>
<dbReference type="GO" id="GO:0006313">
    <property type="term" value="P:DNA transposition"/>
    <property type="evidence" value="ECO:0007669"/>
    <property type="project" value="InterPro"/>
</dbReference>
<dbReference type="InterPro" id="IPR003346">
    <property type="entry name" value="Transposase_20"/>
</dbReference>
<organism evidence="3 4">
    <name type="scientific">Rhizobium chutanense</name>
    <dbReference type="NCBI Taxonomy" id="2035448"/>
    <lineage>
        <taxon>Bacteria</taxon>
        <taxon>Pseudomonadati</taxon>
        <taxon>Pseudomonadota</taxon>
        <taxon>Alphaproteobacteria</taxon>
        <taxon>Hyphomicrobiales</taxon>
        <taxon>Rhizobiaceae</taxon>
        <taxon>Rhizobium/Agrobacterium group</taxon>
        <taxon>Rhizobium</taxon>
    </lineage>
</organism>
<dbReference type="EMBL" id="RJTJ01000006">
    <property type="protein sequence ID" value="RUM07504.1"/>
    <property type="molecule type" value="Genomic_DNA"/>
</dbReference>
<dbReference type="PANTHER" id="PTHR33055">
    <property type="entry name" value="TRANSPOSASE FOR INSERTION SEQUENCE ELEMENT IS1111A"/>
    <property type="match status" value="1"/>
</dbReference>
<dbReference type="Pfam" id="PF01548">
    <property type="entry name" value="DEDD_Tnp_IS110"/>
    <property type="match status" value="1"/>
</dbReference>
<dbReference type="Pfam" id="PF02371">
    <property type="entry name" value="Transposase_20"/>
    <property type="match status" value="1"/>
</dbReference>